<keyword evidence="1" id="KW-0238">DNA-binding</keyword>
<dbReference type="GO" id="GO:0003677">
    <property type="term" value="F:DNA binding"/>
    <property type="evidence" value="ECO:0007669"/>
    <property type="project" value="UniProtKB-KW"/>
</dbReference>
<dbReference type="Proteomes" id="UP000238565">
    <property type="component" value="Unassembled WGS sequence"/>
</dbReference>
<reference evidence="3 4" key="1">
    <citation type="submission" date="2018-02" db="EMBL/GenBank/DDBJ databases">
        <title>Draft genome sequence of bacterial isolates from marine environment.</title>
        <authorList>
            <person name="Singh S.K."/>
            <person name="Hill R."/>
            <person name="Major S."/>
            <person name="Cai H."/>
            <person name="Li Y."/>
        </authorList>
    </citation>
    <scope>NUCLEOTIDE SEQUENCE [LARGE SCALE GENOMIC DNA]</scope>
    <source>
        <strain evidence="3 4">IMET F</strain>
    </source>
</reference>
<organism evidence="3 4">
    <name type="scientific">Cloacibacterium normanense</name>
    <dbReference type="NCBI Taxonomy" id="237258"/>
    <lineage>
        <taxon>Bacteria</taxon>
        <taxon>Pseudomonadati</taxon>
        <taxon>Bacteroidota</taxon>
        <taxon>Flavobacteriia</taxon>
        <taxon>Flavobacteriales</taxon>
        <taxon>Weeksellaceae</taxon>
    </lineage>
</organism>
<dbReference type="PANTHER" id="PTHR46558:SF4">
    <property type="entry name" value="DNA-BIDING PHAGE PROTEIN"/>
    <property type="match status" value="1"/>
</dbReference>
<comment type="caution">
    <text evidence="3">The sequence shown here is derived from an EMBL/GenBank/DDBJ whole genome shotgun (WGS) entry which is preliminary data.</text>
</comment>
<dbReference type="CDD" id="cd00093">
    <property type="entry name" value="HTH_XRE"/>
    <property type="match status" value="1"/>
</dbReference>
<dbReference type="InterPro" id="IPR001387">
    <property type="entry name" value="Cro/C1-type_HTH"/>
</dbReference>
<dbReference type="Pfam" id="PF01381">
    <property type="entry name" value="HTH_3"/>
    <property type="match status" value="1"/>
</dbReference>
<dbReference type="AlphaFoldDB" id="A0A2S7I6R5"/>
<dbReference type="RefSeq" id="WP_104793076.1">
    <property type="nucleotide sequence ID" value="NZ_PTPZ01000002.1"/>
</dbReference>
<protein>
    <recommendedName>
        <fullName evidence="2">HTH cro/C1-type domain-containing protein</fullName>
    </recommendedName>
</protein>
<dbReference type="SUPFAM" id="SSF47413">
    <property type="entry name" value="lambda repressor-like DNA-binding domains"/>
    <property type="match status" value="1"/>
</dbReference>
<dbReference type="PROSITE" id="PS50943">
    <property type="entry name" value="HTH_CROC1"/>
    <property type="match status" value="1"/>
</dbReference>
<dbReference type="SMART" id="SM00530">
    <property type="entry name" value="HTH_XRE"/>
    <property type="match status" value="1"/>
</dbReference>
<name>A0A2S7I6R5_9FLAO</name>
<gene>
    <name evidence="3" type="ORF">C3729_04635</name>
</gene>
<dbReference type="EMBL" id="PTPZ01000002">
    <property type="protein sequence ID" value="PPZ92261.1"/>
    <property type="molecule type" value="Genomic_DNA"/>
</dbReference>
<dbReference type="InterPro" id="IPR010982">
    <property type="entry name" value="Lambda_DNA-bd_dom_sf"/>
</dbReference>
<proteinExistence type="predicted"/>
<sequence>MNENQFYEVLGSNISSIRIKKGLKQEELANHLGLSRPSIVNIEKGNQRPTLFTVLQIARFLNVEVTHLIPEEKRNPFEGVSIFGLGIDKTNILNENSNVYTFLQSI</sequence>
<feature type="domain" description="HTH cro/C1-type" evidence="2">
    <location>
        <begin position="14"/>
        <end position="68"/>
    </location>
</feature>
<dbReference type="Gene3D" id="1.10.260.40">
    <property type="entry name" value="lambda repressor-like DNA-binding domains"/>
    <property type="match status" value="1"/>
</dbReference>
<accession>A0A2S7I6R5</accession>
<evidence type="ECO:0000313" key="4">
    <source>
        <dbReference type="Proteomes" id="UP000238565"/>
    </source>
</evidence>
<dbReference type="PANTHER" id="PTHR46558">
    <property type="entry name" value="TRACRIPTIONAL REGULATORY PROTEIN-RELATED-RELATED"/>
    <property type="match status" value="1"/>
</dbReference>
<evidence type="ECO:0000256" key="1">
    <source>
        <dbReference type="ARBA" id="ARBA00023125"/>
    </source>
</evidence>
<evidence type="ECO:0000313" key="3">
    <source>
        <dbReference type="EMBL" id="PPZ92261.1"/>
    </source>
</evidence>
<evidence type="ECO:0000259" key="2">
    <source>
        <dbReference type="PROSITE" id="PS50943"/>
    </source>
</evidence>